<dbReference type="PANTHER" id="PTHR10073">
    <property type="entry name" value="DNA MISMATCH REPAIR PROTEIN MLH, PMS, MUTL"/>
    <property type="match status" value="1"/>
</dbReference>
<keyword evidence="4" id="KW-0234">DNA repair</keyword>
<dbReference type="InterPro" id="IPR013507">
    <property type="entry name" value="DNA_mismatch_S5_2-like"/>
</dbReference>
<dbReference type="Gene3D" id="3.30.565.10">
    <property type="entry name" value="Histidine kinase-like ATPase, C-terminal domain"/>
    <property type="match status" value="1"/>
</dbReference>
<dbReference type="SUPFAM" id="SSF54211">
    <property type="entry name" value="Ribosomal protein S5 domain 2-like"/>
    <property type="match status" value="1"/>
</dbReference>
<comment type="subcellular location">
    <subcellularLocation>
        <location evidence="1">Nucleus</location>
    </subcellularLocation>
</comment>
<dbReference type="KEGG" id="goe:100902023"/>
<dbReference type="CDD" id="cd16926">
    <property type="entry name" value="HATPase_MutL-MLH-PMS-like"/>
    <property type="match status" value="1"/>
</dbReference>
<dbReference type="GO" id="GO:0005524">
    <property type="term" value="F:ATP binding"/>
    <property type="evidence" value="ECO:0007669"/>
    <property type="project" value="InterPro"/>
</dbReference>
<evidence type="ECO:0000313" key="7">
    <source>
        <dbReference type="Proteomes" id="UP000694867"/>
    </source>
</evidence>
<evidence type="ECO:0000256" key="2">
    <source>
        <dbReference type="ARBA" id="ARBA00006082"/>
    </source>
</evidence>
<evidence type="ECO:0000313" key="8">
    <source>
        <dbReference type="RefSeq" id="XP_003743640.1"/>
    </source>
</evidence>
<dbReference type="InterPro" id="IPR038973">
    <property type="entry name" value="MutL/Mlh/Pms-like"/>
</dbReference>
<evidence type="ECO:0000256" key="3">
    <source>
        <dbReference type="ARBA" id="ARBA00022763"/>
    </source>
</evidence>
<dbReference type="Pfam" id="PF13589">
    <property type="entry name" value="HATPase_c_3"/>
    <property type="match status" value="1"/>
</dbReference>
<dbReference type="GeneID" id="100902023"/>
<dbReference type="Pfam" id="PF16413">
    <property type="entry name" value="Mlh1_C"/>
    <property type="match status" value="1"/>
</dbReference>
<protein>
    <submittedName>
        <fullName evidence="8">DNA mismatch repair protein MLH1</fullName>
    </submittedName>
</protein>
<keyword evidence="5" id="KW-0539">Nucleus</keyword>
<evidence type="ECO:0000256" key="5">
    <source>
        <dbReference type="ARBA" id="ARBA00023242"/>
    </source>
</evidence>
<dbReference type="GO" id="GO:0032389">
    <property type="term" value="C:MutLalpha complex"/>
    <property type="evidence" value="ECO:0007669"/>
    <property type="project" value="TreeGrafter"/>
</dbReference>
<dbReference type="InterPro" id="IPR014762">
    <property type="entry name" value="DNA_mismatch_repair_CS"/>
</dbReference>
<sequence length="628" mass="70950">MEPNRIHALPKDVVNRIAAGEVIQRPCNAIKEMLENSIDARSTKIAVTLNNGGLKLIQIQDDGCGISREDMAIVCERFTTSKISSFDDLKKIATFGFRGEALASITYVAHVKISTKTERSTVGYVCQYSDGKPQDDPKPVAMNRGTTISVEDLFFNVPQRRDAFRSPADEFRRCEAVVSNYAVHFPRIGFSLSKHGENSFAVNTRKNSTVLDNIRTLYGQEIARELLSLEFVDEKISIKATGYVTKANYSNKRRTQLVLFINNRLVECAAIRGCLDVVYQRYLRKDDHPFVYLSLEMPPENVDVNLHPTKSEVGFLHQEYILTRLQEEVDRVLFSCDSSRHYLTKQSVLPAKICDSVTPPRKDELRRDKEVVRVDSSQEKITTLFSQQGAAGSSNEKVEVLLSSIRELSEELAAGTDAELSRNLSRMIYVGFVARDRSLIQIGTQLIMVNHHRLARALFYQNCLDSFANFPAFEFEPLKLESILTLSLKSAKSGLNADMDNASELVEHACKKLLSVSEMLKCYFSIEIEEDGLSRLPVVLDGLRPRIGALPLFLLRLASDINYEDEKTCFRGVCRAIADLYAESCDKDSLRNIVFPAARKKIKVSHKFNEIMVKLTSTEELYKVFERC</sequence>
<dbReference type="InterPro" id="IPR020568">
    <property type="entry name" value="Ribosomal_Su5_D2-typ_SF"/>
</dbReference>
<dbReference type="Gene3D" id="3.30.230.10">
    <property type="match status" value="1"/>
</dbReference>
<dbReference type="GO" id="GO:0006298">
    <property type="term" value="P:mismatch repair"/>
    <property type="evidence" value="ECO:0007669"/>
    <property type="project" value="InterPro"/>
</dbReference>
<reference evidence="8" key="1">
    <citation type="submission" date="2025-08" db="UniProtKB">
        <authorList>
            <consortium name="RefSeq"/>
        </authorList>
    </citation>
    <scope>IDENTIFICATION</scope>
</reference>
<accession>A0AAJ6QTS6</accession>
<dbReference type="PROSITE" id="PS00058">
    <property type="entry name" value="DNA_MISMATCH_REPAIR_1"/>
    <property type="match status" value="1"/>
</dbReference>
<name>A0AAJ6QTS6_9ACAR</name>
<dbReference type="InterPro" id="IPR002099">
    <property type="entry name" value="MutL/Mlh/PMS"/>
</dbReference>
<dbReference type="NCBIfam" id="TIGR00585">
    <property type="entry name" value="mutl"/>
    <property type="match status" value="1"/>
</dbReference>
<dbReference type="RefSeq" id="XP_003743640.1">
    <property type="nucleotide sequence ID" value="XM_003743592.1"/>
</dbReference>
<dbReference type="SUPFAM" id="SSF55874">
    <property type="entry name" value="ATPase domain of HSP90 chaperone/DNA topoisomerase II/histidine kinase"/>
    <property type="match status" value="1"/>
</dbReference>
<gene>
    <name evidence="8" type="primary">LOC100902023</name>
</gene>
<dbReference type="SMART" id="SM01340">
    <property type="entry name" value="DNA_mis_repair"/>
    <property type="match status" value="1"/>
</dbReference>
<dbReference type="CTD" id="4292"/>
<dbReference type="FunFam" id="3.30.565.10:FF:000079">
    <property type="entry name" value="DNA mismatch repair protein MLH"/>
    <property type="match status" value="1"/>
</dbReference>
<keyword evidence="3" id="KW-0227">DNA damage</keyword>
<dbReference type="FunFam" id="3.30.230.10:FF:000014">
    <property type="entry name" value="DNA mismatch repair protein Mlh1"/>
    <property type="match status" value="1"/>
</dbReference>
<evidence type="ECO:0000256" key="4">
    <source>
        <dbReference type="ARBA" id="ARBA00023204"/>
    </source>
</evidence>
<keyword evidence="7" id="KW-1185">Reference proteome</keyword>
<proteinExistence type="inferred from homology"/>
<comment type="similarity">
    <text evidence="2">Belongs to the DNA mismatch repair MutL/HexB family.</text>
</comment>
<dbReference type="InterPro" id="IPR014721">
    <property type="entry name" value="Ribsml_uS5_D2-typ_fold_subgr"/>
</dbReference>
<organism evidence="7 8">
    <name type="scientific">Galendromus occidentalis</name>
    <name type="common">western predatory mite</name>
    <dbReference type="NCBI Taxonomy" id="34638"/>
    <lineage>
        <taxon>Eukaryota</taxon>
        <taxon>Metazoa</taxon>
        <taxon>Ecdysozoa</taxon>
        <taxon>Arthropoda</taxon>
        <taxon>Chelicerata</taxon>
        <taxon>Arachnida</taxon>
        <taxon>Acari</taxon>
        <taxon>Parasitiformes</taxon>
        <taxon>Mesostigmata</taxon>
        <taxon>Gamasina</taxon>
        <taxon>Phytoseioidea</taxon>
        <taxon>Phytoseiidae</taxon>
        <taxon>Typhlodrominae</taxon>
        <taxon>Galendromus</taxon>
    </lineage>
</organism>
<dbReference type="GO" id="GO:0016887">
    <property type="term" value="F:ATP hydrolysis activity"/>
    <property type="evidence" value="ECO:0007669"/>
    <property type="project" value="InterPro"/>
</dbReference>
<dbReference type="PANTHER" id="PTHR10073:SF12">
    <property type="entry name" value="DNA MISMATCH REPAIR PROTEIN MLH1"/>
    <property type="match status" value="1"/>
</dbReference>
<dbReference type="GO" id="GO:0140664">
    <property type="term" value="F:ATP-dependent DNA damage sensor activity"/>
    <property type="evidence" value="ECO:0007669"/>
    <property type="project" value="InterPro"/>
</dbReference>
<dbReference type="Proteomes" id="UP000694867">
    <property type="component" value="Unplaced"/>
</dbReference>
<dbReference type="InterPro" id="IPR036890">
    <property type="entry name" value="HATPase_C_sf"/>
</dbReference>
<evidence type="ECO:0000256" key="1">
    <source>
        <dbReference type="ARBA" id="ARBA00004123"/>
    </source>
</evidence>
<dbReference type="InterPro" id="IPR032189">
    <property type="entry name" value="Mlh1_C"/>
</dbReference>
<evidence type="ECO:0000259" key="6">
    <source>
        <dbReference type="SMART" id="SM01340"/>
    </source>
</evidence>
<feature type="domain" description="DNA mismatch repair protein S5" evidence="6">
    <location>
        <begin position="214"/>
        <end position="334"/>
    </location>
</feature>
<dbReference type="Pfam" id="PF01119">
    <property type="entry name" value="DNA_mis_repair"/>
    <property type="match status" value="1"/>
</dbReference>
<dbReference type="AlphaFoldDB" id="A0AAJ6QTS6"/>
<dbReference type="GO" id="GO:0030983">
    <property type="term" value="F:mismatched DNA binding"/>
    <property type="evidence" value="ECO:0007669"/>
    <property type="project" value="InterPro"/>
</dbReference>